<dbReference type="GO" id="GO:0005737">
    <property type="term" value="C:cytoplasm"/>
    <property type="evidence" value="ECO:0007669"/>
    <property type="project" value="TreeGrafter"/>
</dbReference>
<evidence type="ECO:0000313" key="3">
    <source>
        <dbReference type="Proteomes" id="UP000008820"/>
    </source>
</evidence>
<name>A0A903U840_AEDAE</name>
<dbReference type="PANTHER" id="PTHR21844:SF2">
    <property type="entry name" value="PROLINE-RICH AKT1 SUBSTRATE 1"/>
    <property type="match status" value="1"/>
</dbReference>
<sequence length="542" mass="59807">MSVSCKCMNIVVKLEESSCLPERRFDLESVLKKQQDRSVAAATKTTATTPSDDHLQFFKVALGPVQCSNVQVQFDGLLLKERVLDEWEVSLCRHCDSFVFARHVVDDTAVSAMVPCLVNPSLMTTDEQLSARMTDDNYSPAFGIVLNGSSLSYSDLTEKGKLLSKVKSDNPFMQRLRAYMEQETEAANERIQRFTEQEFAVLKVKRERAEQDCLILAKLAANNQVPDELLLVRSNSTSINSSNNNNSGGLLGSQQTTAPTVTTPTTVTAPSNTTNVNDTSVNSQLETPPPTPEYMPMSTGNSPPMTGTASGAPVNTRQHPITPSSSSSMVDQSSYSSPSPRLSAAQTNGQTPNRANLSYNNVDNHSYSNNNNNIVSFNNSRGAISRQQQQQQPTAVTMQQHSSTNSMTTLQTQKQQQHRMTFYESDCMFDIDDMENNSPLSNTLSDEEELGFEESVSNNNEDGMYIPARQLASKNGSIARSLPISMPQLMTQFRTNDEDFEDMKEDNVNIPASIQALARSVHGDAVFGDLPRPQIQRFSTQI</sequence>
<evidence type="ECO:0000256" key="1">
    <source>
        <dbReference type="SAM" id="MobiDB-lite"/>
    </source>
</evidence>
<dbReference type="GO" id="GO:0032007">
    <property type="term" value="P:negative regulation of TOR signaling"/>
    <property type="evidence" value="ECO:0007669"/>
    <property type="project" value="InterPro"/>
</dbReference>
<feature type="compositionally biased region" description="Low complexity" evidence="1">
    <location>
        <begin position="323"/>
        <end position="343"/>
    </location>
</feature>
<accession>A0A903U840</accession>
<dbReference type="Proteomes" id="UP000008820">
    <property type="component" value="Chromosome 3"/>
</dbReference>
<feature type="region of interest" description="Disordered" evidence="1">
    <location>
        <begin position="240"/>
        <end position="354"/>
    </location>
</feature>
<dbReference type="PANTHER" id="PTHR21844">
    <property type="entry name" value="AKT1 SUBSTRATE 1 PROTEIN"/>
    <property type="match status" value="1"/>
</dbReference>
<organism evidence="2 3">
    <name type="scientific">Aedes aegypti</name>
    <name type="common">Yellowfever mosquito</name>
    <name type="synonym">Culex aegypti</name>
    <dbReference type="NCBI Taxonomy" id="7159"/>
    <lineage>
        <taxon>Eukaryota</taxon>
        <taxon>Metazoa</taxon>
        <taxon>Ecdysozoa</taxon>
        <taxon>Arthropoda</taxon>
        <taxon>Hexapoda</taxon>
        <taxon>Insecta</taxon>
        <taxon>Pterygota</taxon>
        <taxon>Neoptera</taxon>
        <taxon>Endopterygota</taxon>
        <taxon>Diptera</taxon>
        <taxon>Nematocera</taxon>
        <taxon>Culicoidea</taxon>
        <taxon>Culicidae</taxon>
        <taxon>Culicinae</taxon>
        <taxon>Aedini</taxon>
        <taxon>Aedes</taxon>
        <taxon>Stegomyia</taxon>
    </lineage>
</organism>
<protein>
    <submittedName>
        <fullName evidence="2">Uncharacterized protein</fullName>
    </submittedName>
</protein>
<proteinExistence type="predicted"/>
<feature type="compositionally biased region" description="Low complexity" evidence="1">
    <location>
        <begin position="256"/>
        <end position="283"/>
    </location>
</feature>
<dbReference type="AlphaFoldDB" id="A0A903U840"/>
<feature type="compositionally biased region" description="Polar residues" evidence="1">
    <location>
        <begin position="298"/>
        <end position="322"/>
    </location>
</feature>
<gene>
    <name evidence="2" type="primary">5579921</name>
</gene>
<reference evidence="2 3" key="1">
    <citation type="submission" date="2017-06" db="EMBL/GenBank/DDBJ databases">
        <title>Aedes aegypti genome working group (AGWG) sequencing and assembly.</title>
        <authorList>
            <consortium name="Aedes aegypti Genome Working Group (AGWG)"/>
            <person name="Matthews B.J."/>
        </authorList>
    </citation>
    <scope>NUCLEOTIDE SEQUENCE [LARGE SCALE GENOMIC DNA]</scope>
    <source>
        <strain evidence="2 3">LVP_AGWG</strain>
    </source>
</reference>
<dbReference type="GO" id="GO:0048011">
    <property type="term" value="P:neurotrophin TRK receptor signaling pathway"/>
    <property type="evidence" value="ECO:0007669"/>
    <property type="project" value="InterPro"/>
</dbReference>
<reference evidence="2" key="2">
    <citation type="submission" date="2022-10" db="UniProtKB">
        <authorList>
            <consortium name="EnsemblMetazoa"/>
        </authorList>
    </citation>
    <scope>IDENTIFICATION</scope>
    <source>
        <strain evidence="2">LVP_AGWG</strain>
    </source>
</reference>
<dbReference type="OrthoDB" id="9992964at2759"/>
<dbReference type="InterPro" id="IPR026682">
    <property type="entry name" value="AKT1S1"/>
</dbReference>
<feature type="compositionally biased region" description="Polar residues" evidence="1">
    <location>
        <begin position="344"/>
        <end position="354"/>
    </location>
</feature>
<dbReference type="EnsemblMetazoa" id="AAEL006792-RB">
    <property type="protein sequence ID" value="AAEL006792-PB"/>
    <property type="gene ID" value="AAEL006792"/>
</dbReference>
<keyword evidence="3" id="KW-1185">Reference proteome</keyword>
<evidence type="ECO:0000313" key="2">
    <source>
        <dbReference type="EnsemblMetazoa" id="AAEL006792-PB"/>
    </source>
</evidence>